<dbReference type="SUPFAM" id="SSF53383">
    <property type="entry name" value="PLP-dependent transferases"/>
    <property type="match status" value="1"/>
</dbReference>
<organism evidence="4 5">
    <name type="scientific">Peronospora belbahrii</name>
    <dbReference type="NCBI Taxonomy" id="622444"/>
    <lineage>
        <taxon>Eukaryota</taxon>
        <taxon>Sar</taxon>
        <taxon>Stramenopiles</taxon>
        <taxon>Oomycota</taxon>
        <taxon>Peronosporomycetes</taxon>
        <taxon>Peronosporales</taxon>
        <taxon>Peronosporaceae</taxon>
        <taxon>Peronospora</taxon>
    </lineage>
</organism>
<dbReference type="PANTHER" id="PTHR13693">
    <property type="entry name" value="CLASS II AMINOTRANSFERASE/8-AMINO-7-OXONONANOATE SYNTHASE"/>
    <property type="match status" value="1"/>
</dbReference>
<proteinExistence type="predicted"/>
<dbReference type="InterPro" id="IPR050087">
    <property type="entry name" value="AON_synthase_class-II"/>
</dbReference>
<dbReference type="Gene3D" id="3.40.640.10">
    <property type="entry name" value="Type I PLP-dependent aspartate aminotransferase-like (Major domain)"/>
    <property type="match status" value="1"/>
</dbReference>
<sequence>MVRLVSSSPIVGQTQVNVDLEKALQHGDLILCDALNHDSVVSGHALAAPPFCFSRTITPEALERMLSRLRMKYRRVLVVIEGVYSMDGDIPDVREMVRIKKKHKALLFIDEAHPFGTMEVQGAVYASTSM</sequence>
<evidence type="ECO:0000313" key="5">
    <source>
        <dbReference type="Proteomes" id="UP001158986"/>
    </source>
</evidence>
<comment type="caution">
    <text evidence="4">The sequence shown here is derived from an EMBL/GenBank/DDBJ whole genome shotgun (WGS) entry which is preliminary data.</text>
</comment>
<dbReference type="InterPro" id="IPR004839">
    <property type="entry name" value="Aminotransferase_I/II_large"/>
</dbReference>
<evidence type="ECO:0000313" key="4">
    <source>
        <dbReference type="EMBL" id="CAH0516144.1"/>
    </source>
</evidence>
<reference evidence="4 5" key="1">
    <citation type="submission" date="2021-11" db="EMBL/GenBank/DDBJ databases">
        <authorList>
            <person name="Islam A."/>
            <person name="Islam S."/>
            <person name="Flora M.S."/>
            <person name="Rahman M."/>
            <person name="Ziaur R.M."/>
            <person name="Epstein J.H."/>
            <person name="Hassan M."/>
            <person name="Klassen M."/>
            <person name="Woodard K."/>
            <person name="Webb A."/>
            <person name="Webby R.J."/>
            <person name="El Zowalaty M.E."/>
        </authorList>
    </citation>
    <scope>NUCLEOTIDE SEQUENCE [LARGE SCALE GENOMIC DNA]</scope>
    <source>
        <strain evidence="4">Pbs1</strain>
    </source>
</reference>
<dbReference type="InterPro" id="IPR015424">
    <property type="entry name" value="PyrdxlP-dep_Trfase"/>
</dbReference>
<keyword evidence="5" id="KW-1185">Reference proteome</keyword>
<dbReference type="Pfam" id="PF00155">
    <property type="entry name" value="Aminotran_1_2"/>
    <property type="match status" value="1"/>
</dbReference>
<dbReference type="Proteomes" id="UP001158986">
    <property type="component" value="Unassembled WGS sequence"/>
</dbReference>
<evidence type="ECO:0000256" key="2">
    <source>
        <dbReference type="ARBA" id="ARBA00022679"/>
    </source>
</evidence>
<accession>A0ABN8CVP0</accession>
<dbReference type="InterPro" id="IPR015421">
    <property type="entry name" value="PyrdxlP-dep_Trfase_major"/>
</dbReference>
<gene>
    <name evidence="4" type="ORF">PBS001_LOCUS2830</name>
</gene>
<evidence type="ECO:0000256" key="1">
    <source>
        <dbReference type="ARBA" id="ARBA00001933"/>
    </source>
</evidence>
<feature type="domain" description="Aminotransferase class I/classII large" evidence="3">
    <location>
        <begin position="12"/>
        <end position="116"/>
    </location>
</feature>
<comment type="cofactor">
    <cofactor evidence="1">
        <name>pyridoxal 5'-phosphate</name>
        <dbReference type="ChEBI" id="CHEBI:597326"/>
    </cofactor>
</comment>
<name>A0ABN8CVP0_9STRA</name>
<dbReference type="EMBL" id="CAKLCB010000153">
    <property type="protein sequence ID" value="CAH0516144.1"/>
    <property type="molecule type" value="Genomic_DNA"/>
</dbReference>
<dbReference type="PANTHER" id="PTHR13693:SF3">
    <property type="entry name" value="LD36009P"/>
    <property type="match status" value="1"/>
</dbReference>
<keyword evidence="2" id="KW-0808">Transferase</keyword>
<protein>
    <recommendedName>
        <fullName evidence="3">Aminotransferase class I/classII large domain-containing protein</fullName>
    </recommendedName>
</protein>
<evidence type="ECO:0000259" key="3">
    <source>
        <dbReference type="Pfam" id="PF00155"/>
    </source>
</evidence>